<feature type="transmembrane region" description="Helical" evidence="2">
    <location>
        <begin position="167"/>
        <end position="188"/>
    </location>
</feature>
<evidence type="ECO:0000313" key="5">
    <source>
        <dbReference type="Proteomes" id="UP000178129"/>
    </source>
</evidence>
<dbReference type="Pfam" id="PF00122">
    <property type="entry name" value="E1-E2_ATPase"/>
    <property type="match status" value="1"/>
</dbReference>
<dbReference type="InterPro" id="IPR059000">
    <property type="entry name" value="ATPase_P-type_domA"/>
</dbReference>
<evidence type="ECO:0000256" key="2">
    <source>
        <dbReference type="SAM" id="Phobius"/>
    </source>
</evidence>
<dbReference type="SUPFAM" id="SSF81653">
    <property type="entry name" value="Calcium ATPase, transduction domain A"/>
    <property type="match status" value="1"/>
</dbReference>
<dbReference type="InterPro" id="IPR023298">
    <property type="entry name" value="ATPase_P-typ_TM_dom_sf"/>
</dbReference>
<accession>A0A1E1JQT3</accession>
<keyword evidence="2" id="KW-1133">Transmembrane helix</keyword>
<dbReference type="PANTHER" id="PTHR42861">
    <property type="entry name" value="CALCIUM-TRANSPORTING ATPASE"/>
    <property type="match status" value="1"/>
</dbReference>
<protein>
    <recommendedName>
        <fullName evidence="3">P-type ATPase A domain-containing protein</fullName>
    </recommendedName>
</protein>
<keyword evidence="2" id="KW-0812">Transmembrane</keyword>
<sequence>MDSLTALSSPSASVLRDYMVVVISSSEVVPGDIIILKTGEVIPADLRMFETMNFNCDEKSLTGEAEPVEKRIEADIFIPETGTVATSEEDVPVGDRLNVVYSTTPVTKGRGRGIVYATGMQTEVGKIAASSTKKTRKEGRSTHYKKHGKAAPVKGLALRIYDGVGKLAHILFGCAILLAIVVFAVNKFNVTDEVAIYAISTGIAIMPESLIAVLTITMVVGMTVMRKANVVIRDLSAFEALGGITNICSDKMLWSQEGPMGG</sequence>
<keyword evidence="5" id="KW-1185">Reference proteome</keyword>
<feature type="domain" description="P-type ATPase A" evidence="3">
    <location>
        <begin position="7"/>
        <end position="130"/>
    </location>
</feature>
<dbReference type="Gene3D" id="2.70.150.10">
    <property type="entry name" value="Calcium-transporting ATPase, cytoplasmic transduction domain A"/>
    <property type="match status" value="1"/>
</dbReference>
<dbReference type="EMBL" id="FJUW01000001">
    <property type="protein sequence ID" value="CZS88226.1"/>
    <property type="molecule type" value="Genomic_DNA"/>
</dbReference>
<feature type="transmembrane region" description="Helical" evidence="2">
    <location>
        <begin position="194"/>
        <end position="220"/>
    </location>
</feature>
<keyword evidence="2" id="KW-0472">Membrane</keyword>
<dbReference type="Proteomes" id="UP000178129">
    <property type="component" value="Unassembled WGS sequence"/>
</dbReference>
<gene>
    <name evidence="4" type="ORF">RCO7_01185</name>
</gene>
<dbReference type="InterPro" id="IPR008250">
    <property type="entry name" value="ATPase_P-typ_transduc_dom_A_sf"/>
</dbReference>
<feature type="compositionally biased region" description="Basic residues" evidence="1">
    <location>
        <begin position="133"/>
        <end position="147"/>
    </location>
</feature>
<organism evidence="4 5">
    <name type="scientific">Rhynchosporium graminicola</name>
    <dbReference type="NCBI Taxonomy" id="2792576"/>
    <lineage>
        <taxon>Eukaryota</taxon>
        <taxon>Fungi</taxon>
        <taxon>Dikarya</taxon>
        <taxon>Ascomycota</taxon>
        <taxon>Pezizomycotina</taxon>
        <taxon>Leotiomycetes</taxon>
        <taxon>Helotiales</taxon>
        <taxon>Ploettnerulaceae</taxon>
        <taxon>Rhynchosporium</taxon>
    </lineage>
</organism>
<dbReference type="SUPFAM" id="SSF81665">
    <property type="entry name" value="Calcium ATPase, transmembrane domain M"/>
    <property type="match status" value="1"/>
</dbReference>
<dbReference type="InParanoid" id="A0A1E1JQT3"/>
<feature type="region of interest" description="Disordered" evidence="1">
    <location>
        <begin position="127"/>
        <end position="147"/>
    </location>
</feature>
<name>A0A1E1JQT3_9HELO</name>
<reference evidence="5" key="1">
    <citation type="submission" date="2016-03" db="EMBL/GenBank/DDBJ databases">
        <authorList>
            <person name="Ploux O."/>
        </authorList>
    </citation>
    <scope>NUCLEOTIDE SEQUENCE [LARGE SCALE GENOMIC DNA]</scope>
    <source>
        <strain evidence="5">UK7</strain>
    </source>
</reference>
<evidence type="ECO:0000256" key="1">
    <source>
        <dbReference type="SAM" id="MobiDB-lite"/>
    </source>
</evidence>
<proteinExistence type="predicted"/>
<dbReference type="AlphaFoldDB" id="A0A1E1JQT3"/>
<evidence type="ECO:0000259" key="3">
    <source>
        <dbReference type="Pfam" id="PF00122"/>
    </source>
</evidence>
<evidence type="ECO:0000313" key="4">
    <source>
        <dbReference type="EMBL" id="CZS88226.1"/>
    </source>
</evidence>
<comment type="caution">
    <text evidence="4">The sequence shown here is derived from an EMBL/GenBank/DDBJ whole genome shotgun (WGS) entry which is preliminary data.</text>
</comment>
<dbReference type="Gene3D" id="1.20.1110.10">
    <property type="entry name" value="Calcium-transporting ATPase, transmembrane domain"/>
    <property type="match status" value="1"/>
</dbReference>
<dbReference type="STRING" id="914237.A0A1E1JQT3"/>